<dbReference type="InterPro" id="IPR042226">
    <property type="entry name" value="eFR1_2_sf"/>
</dbReference>
<dbReference type="EMBL" id="QUMQ01000001">
    <property type="protein sequence ID" value="REG01918.1"/>
    <property type="molecule type" value="Genomic_DNA"/>
</dbReference>
<dbReference type="Pfam" id="PF18859">
    <property type="entry name" value="acVLRF1"/>
    <property type="match status" value="1"/>
</dbReference>
<gene>
    <name evidence="2" type="ORF">DFJ67_8007</name>
</gene>
<accession>A0A3D9ZXH0</accession>
<dbReference type="InterPro" id="IPR040783">
    <property type="entry name" value="VLRF1"/>
</dbReference>
<dbReference type="OrthoDB" id="3728778at2"/>
<dbReference type="Proteomes" id="UP000256913">
    <property type="component" value="Unassembled WGS sequence"/>
</dbReference>
<reference evidence="2 3" key="1">
    <citation type="submission" date="2018-08" db="EMBL/GenBank/DDBJ databases">
        <title>Sequencing the genomes of 1000 actinobacteria strains.</title>
        <authorList>
            <person name="Klenk H.-P."/>
        </authorList>
    </citation>
    <scope>NUCLEOTIDE SEQUENCE [LARGE SCALE GENOMIC DNA]</scope>
    <source>
        <strain evidence="2 3">DSM 44099</strain>
    </source>
</reference>
<sequence>MTTSRPAAGGGRWVDVDPDRLTRWVDGFRERHGDYAQRPTEDGVLLAAFDGATATLHPPPGAPPATDLADLVEAARTPRRIGLLLARKSAVAVGVAAGAKLQSSKVDSSYVQGRTAAGGWSQHRFARRRDNQAKAAAREASDLAVRILLPEAGMLAALVCGGDRRAVDAVLADPRLAPLLPLRADRLLEVPEPRHAVLVEAIAAARAVSILVRDPTPPPV</sequence>
<proteinExistence type="predicted"/>
<name>A0A3D9ZXH0_9ACTN</name>
<keyword evidence="3" id="KW-1185">Reference proteome</keyword>
<comment type="caution">
    <text evidence="2">The sequence shown here is derived from an EMBL/GenBank/DDBJ whole genome shotgun (WGS) entry which is preliminary data.</text>
</comment>
<dbReference type="NCBIfam" id="NF041024">
    <property type="entry name" value="acVLRF1_NCBI"/>
    <property type="match status" value="1"/>
</dbReference>
<organism evidence="2 3">
    <name type="scientific">Asanoa ferruginea</name>
    <dbReference type="NCBI Taxonomy" id="53367"/>
    <lineage>
        <taxon>Bacteria</taxon>
        <taxon>Bacillati</taxon>
        <taxon>Actinomycetota</taxon>
        <taxon>Actinomycetes</taxon>
        <taxon>Micromonosporales</taxon>
        <taxon>Micromonosporaceae</taxon>
        <taxon>Asanoa</taxon>
    </lineage>
</organism>
<dbReference type="SUPFAM" id="SSF53137">
    <property type="entry name" value="Translational machinery components"/>
    <property type="match status" value="1"/>
</dbReference>
<dbReference type="Gene3D" id="3.30.420.60">
    <property type="entry name" value="eRF1 domain 2"/>
    <property type="match status" value="1"/>
</dbReference>
<dbReference type="AlphaFoldDB" id="A0A3D9ZXH0"/>
<evidence type="ECO:0000259" key="1">
    <source>
        <dbReference type="Pfam" id="PF18859"/>
    </source>
</evidence>
<feature type="domain" description="Actinobacteria/chloroflexi VLRF1 release factor" evidence="1">
    <location>
        <begin position="79"/>
        <end position="210"/>
    </location>
</feature>
<evidence type="ECO:0000313" key="3">
    <source>
        <dbReference type="Proteomes" id="UP000256913"/>
    </source>
</evidence>
<evidence type="ECO:0000313" key="2">
    <source>
        <dbReference type="EMBL" id="REG01918.1"/>
    </source>
</evidence>
<dbReference type="RefSeq" id="WP_116074504.1">
    <property type="nucleotide sequence ID" value="NZ_BONB01000028.1"/>
</dbReference>
<protein>
    <recommendedName>
        <fullName evidence="1">Actinobacteria/chloroflexi VLRF1 release factor domain-containing protein</fullName>
    </recommendedName>
</protein>